<feature type="region of interest" description="Disordered" evidence="19">
    <location>
        <begin position="1"/>
        <end position="24"/>
    </location>
</feature>
<dbReference type="PANTHER" id="PTHR45723">
    <property type="entry name" value="SERINE/THREONINE-PROTEIN KINASE RIO1"/>
    <property type="match status" value="1"/>
</dbReference>
<dbReference type="InterPro" id="IPR018934">
    <property type="entry name" value="RIO_dom"/>
</dbReference>
<dbReference type="GO" id="GO:0042254">
    <property type="term" value="P:ribosome biogenesis"/>
    <property type="evidence" value="ECO:0007669"/>
    <property type="project" value="UniProtKB-KW"/>
</dbReference>
<comment type="catalytic activity">
    <reaction evidence="16">
        <text>L-threonyl-[protein] + ATP = O-phospho-L-threonyl-[protein] + ADP + H(+)</text>
        <dbReference type="Rhea" id="RHEA:46608"/>
        <dbReference type="Rhea" id="RHEA-COMP:11060"/>
        <dbReference type="Rhea" id="RHEA-COMP:11605"/>
        <dbReference type="ChEBI" id="CHEBI:15378"/>
        <dbReference type="ChEBI" id="CHEBI:30013"/>
        <dbReference type="ChEBI" id="CHEBI:30616"/>
        <dbReference type="ChEBI" id="CHEBI:61977"/>
        <dbReference type="ChEBI" id="CHEBI:456216"/>
        <dbReference type="EC" id="2.7.11.1"/>
    </reaction>
</comment>
<evidence type="ECO:0000256" key="10">
    <source>
        <dbReference type="ARBA" id="ARBA00022723"/>
    </source>
</evidence>
<evidence type="ECO:0000256" key="17">
    <source>
        <dbReference type="ARBA" id="ARBA00048679"/>
    </source>
</evidence>
<keyword evidence="12 21" id="KW-0418">Kinase</keyword>
<feature type="domain" description="Protein kinase" evidence="20">
    <location>
        <begin position="75"/>
        <end position="421"/>
    </location>
</feature>
<evidence type="ECO:0000256" key="11">
    <source>
        <dbReference type="ARBA" id="ARBA00022741"/>
    </source>
</evidence>
<evidence type="ECO:0000256" key="7">
    <source>
        <dbReference type="ARBA" id="ARBA00022517"/>
    </source>
</evidence>
<comment type="cofactor">
    <cofactor evidence="1">
        <name>Mg(2+)</name>
        <dbReference type="ChEBI" id="CHEBI:18420"/>
    </cofactor>
</comment>
<dbReference type="FunFam" id="3.30.200.20:FF:000148">
    <property type="entry name" value="Serine/threonine-protein kinase RIO1"/>
    <property type="match status" value="1"/>
</dbReference>
<dbReference type="CDD" id="cd05147">
    <property type="entry name" value="RIO1_euk"/>
    <property type="match status" value="1"/>
</dbReference>
<dbReference type="SUPFAM" id="SSF56112">
    <property type="entry name" value="Protein kinase-like (PK-like)"/>
    <property type="match status" value="1"/>
</dbReference>
<dbReference type="InterPro" id="IPR051272">
    <property type="entry name" value="RIO-type_Ser/Thr_kinase"/>
</dbReference>
<evidence type="ECO:0000256" key="3">
    <source>
        <dbReference type="ARBA" id="ARBA00009196"/>
    </source>
</evidence>
<dbReference type="GO" id="GO:0046872">
    <property type="term" value="F:metal ion binding"/>
    <property type="evidence" value="ECO:0007669"/>
    <property type="project" value="UniProtKB-KW"/>
</dbReference>
<keyword evidence="15" id="KW-0460">Magnesium</keyword>
<reference evidence="21" key="1">
    <citation type="journal article" date="2018" name="Nat. Genet.">
        <title>Extensive intraspecific gene order and gene structural variations between Mo17 and other maize genomes.</title>
        <authorList>
            <person name="Sun S."/>
            <person name="Zhou Y."/>
            <person name="Chen J."/>
            <person name="Shi J."/>
            <person name="Zhao H."/>
            <person name="Zhao H."/>
            <person name="Song W."/>
            <person name="Zhang M."/>
            <person name="Cui Y."/>
            <person name="Dong X."/>
            <person name="Liu H."/>
            <person name="Ma X."/>
            <person name="Jiao Y."/>
            <person name="Wang B."/>
            <person name="Wei X."/>
            <person name="Stein J.C."/>
            <person name="Glaubitz J.C."/>
            <person name="Lu F."/>
            <person name="Yu G."/>
            <person name="Liang C."/>
            <person name="Fengler K."/>
            <person name="Li B."/>
            <person name="Rafalski A."/>
            <person name="Schnable P.S."/>
            <person name="Ware D.H."/>
            <person name="Buckler E.S."/>
            <person name="Lai J."/>
        </authorList>
    </citation>
    <scope>NUCLEOTIDE SEQUENCE [LARGE SCALE GENOMIC DNA]</scope>
    <source>
        <tissue evidence="21">Seedling</tissue>
    </source>
</reference>
<evidence type="ECO:0000256" key="5">
    <source>
        <dbReference type="ARBA" id="ARBA00016038"/>
    </source>
</evidence>
<evidence type="ECO:0000256" key="15">
    <source>
        <dbReference type="ARBA" id="ARBA00022842"/>
    </source>
</evidence>
<dbReference type="InterPro" id="IPR011009">
    <property type="entry name" value="Kinase-like_dom_sf"/>
</dbReference>
<dbReference type="GO" id="GO:0004674">
    <property type="term" value="F:protein serine/threonine kinase activity"/>
    <property type="evidence" value="ECO:0007669"/>
    <property type="project" value="UniProtKB-KW"/>
</dbReference>
<evidence type="ECO:0000256" key="16">
    <source>
        <dbReference type="ARBA" id="ARBA00047899"/>
    </source>
</evidence>
<dbReference type="Gene3D" id="1.10.510.10">
    <property type="entry name" value="Transferase(Phosphotransferase) domain 1"/>
    <property type="match status" value="1"/>
</dbReference>
<dbReference type="GO" id="GO:0005524">
    <property type="term" value="F:ATP binding"/>
    <property type="evidence" value="ECO:0007669"/>
    <property type="project" value="UniProtKB-KW"/>
</dbReference>
<evidence type="ECO:0000256" key="2">
    <source>
        <dbReference type="ARBA" id="ARBA00004496"/>
    </source>
</evidence>
<dbReference type="EMBL" id="NCVQ01000006">
    <property type="protein sequence ID" value="PWZ24810.1"/>
    <property type="molecule type" value="Genomic_DNA"/>
</dbReference>
<dbReference type="InterPro" id="IPR018935">
    <property type="entry name" value="RIO_kinase_CS"/>
</dbReference>
<keyword evidence="11" id="KW-0547">Nucleotide-binding</keyword>
<keyword evidence="14" id="KW-0067">ATP-binding</keyword>
<name>A0A3L6EVA0_MAIZE</name>
<proteinExistence type="inferred from homology"/>
<evidence type="ECO:0000256" key="4">
    <source>
        <dbReference type="ARBA" id="ARBA00012513"/>
    </source>
</evidence>
<dbReference type="InterPro" id="IPR000687">
    <property type="entry name" value="RIO_kinase"/>
</dbReference>
<feature type="region of interest" description="Disordered" evidence="19">
    <location>
        <begin position="345"/>
        <end position="382"/>
    </location>
</feature>
<evidence type="ECO:0000256" key="18">
    <source>
        <dbReference type="ARBA" id="ARBA00068838"/>
    </source>
</evidence>
<dbReference type="ExpressionAtlas" id="A0A3L6EVA0">
    <property type="expression patterns" value="baseline and differential"/>
</dbReference>
<dbReference type="GO" id="GO:0005737">
    <property type="term" value="C:cytoplasm"/>
    <property type="evidence" value="ECO:0007669"/>
    <property type="project" value="UniProtKB-SubCell"/>
</dbReference>
<evidence type="ECO:0000256" key="12">
    <source>
        <dbReference type="ARBA" id="ARBA00022777"/>
    </source>
</evidence>
<comment type="similarity">
    <text evidence="3">Belongs to the protein kinase superfamily. RIO-type Ser/Thr kinase family.</text>
</comment>
<dbReference type="EC" id="2.7.11.1" evidence="4"/>
<dbReference type="AlphaFoldDB" id="A0A3L6EVA0"/>
<keyword evidence="7" id="KW-0690">Ribosome biogenesis</keyword>
<dbReference type="Proteomes" id="UP000251960">
    <property type="component" value="Chromosome 5"/>
</dbReference>
<keyword evidence="10" id="KW-0479">Metal-binding</keyword>
<evidence type="ECO:0000313" key="21">
    <source>
        <dbReference type="EMBL" id="PWZ24810.1"/>
    </source>
</evidence>
<evidence type="ECO:0000256" key="9">
    <source>
        <dbReference type="ARBA" id="ARBA00022679"/>
    </source>
</evidence>
<feature type="compositionally biased region" description="Acidic residues" evidence="19">
    <location>
        <begin position="7"/>
        <end position="24"/>
    </location>
</feature>
<evidence type="ECO:0000256" key="19">
    <source>
        <dbReference type="SAM" id="MobiDB-lite"/>
    </source>
</evidence>
<keyword evidence="13" id="KW-0378">Hydrolase</keyword>
<dbReference type="SMART" id="SM00090">
    <property type="entry name" value="RIO"/>
    <property type="match status" value="1"/>
</dbReference>
<evidence type="ECO:0000256" key="8">
    <source>
        <dbReference type="ARBA" id="ARBA00022527"/>
    </source>
</evidence>
<protein>
    <recommendedName>
        <fullName evidence="5">Serine/threonine-protein kinase RIO1</fullName>
        <ecNumber evidence="4">2.7.11.1</ecNumber>
    </recommendedName>
    <alternativeName>
        <fullName evidence="18">Serine/threonine-protein kinase rio1</fullName>
    </alternativeName>
</protein>
<evidence type="ECO:0000256" key="6">
    <source>
        <dbReference type="ARBA" id="ARBA00022490"/>
    </source>
</evidence>
<dbReference type="InterPro" id="IPR000719">
    <property type="entry name" value="Prot_kinase_dom"/>
</dbReference>
<dbReference type="Pfam" id="PF01163">
    <property type="entry name" value="RIO1"/>
    <property type="match status" value="1"/>
</dbReference>
<comment type="caution">
    <text evidence="21">The sequence shown here is derived from an EMBL/GenBank/DDBJ whole genome shotgun (WGS) entry which is preliminary data.</text>
</comment>
<dbReference type="PROSITE" id="PS50011">
    <property type="entry name" value="PROTEIN_KINASE_DOM"/>
    <property type="match status" value="1"/>
</dbReference>
<dbReference type="Gene3D" id="3.30.200.20">
    <property type="entry name" value="Phosphorylase Kinase, domain 1"/>
    <property type="match status" value="1"/>
</dbReference>
<accession>A0A3L6EVA0</accession>
<dbReference type="PROSITE" id="PS01245">
    <property type="entry name" value="RIO1"/>
    <property type="match status" value="1"/>
</dbReference>
<evidence type="ECO:0000256" key="1">
    <source>
        <dbReference type="ARBA" id="ARBA00001946"/>
    </source>
</evidence>
<gene>
    <name evidence="21" type="primary">rio1_0</name>
    <name evidence="21" type="ORF">Zm00014a_014820</name>
</gene>
<feature type="compositionally biased region" description="Acidic residues" evidence="19">
    <location>
        <begin position="359"/>
        <end position="378"/>
    </location>
</feature>
<evidence type="ECO:0000256" key="14">
    <source>
        <dbReference type="ARBA" id="ARBA00022840"/>
    </source>
</evidence>
<evidence type="ECO:0000259" key="20">
    <source>
        <dbReference type="PROSITE" id="PS50011"/>
    </source>
</evidence>
<organism evidence="21">
    <name type="scientific">Zea mays</name>
    <name type="common">Maize</name>
    <dbReference type="NCBI Taxonomy" id="4577"/>
    <lineage>
        <taxon>Eukaryota</taxon>
        <taxon>Viridiplantae</taxon>
        <taxon>Streptophyta</taxon>
        <taxon>Embryophyta</taxon>
        <taxon>Tracheophyta</taxon>
        <taxon>Spermatophyta</taxon>
        <taxon>Magnoliopsida</taxon>
        <taxon>Liliopsida</taxon>
        <taxon>Poales</taxon>
        <taxon>Poaceae</taxon>
        <taxon>PACMAD clade</taxon>
        <taxon>Panicoideae</taxon>
        <taxon>Andropogonodae</taxon>
        <taxon>Andropogoneae</taxon>
        <taxon>Tripsacinae</taxon>
        <taxon>Zea</taxon>
    </lineage>
</organism>
<dbReference type="GO" id="GO:0016787">
    <property type="term" value="F:hydrolase activity"/>
    <property type="evidence" value="ECO:0007669"/>
    <property type="project" value="UniProtKB-KW"/>
</dbReference>
<keyword evidence="9" id="KW-0808">Transferase</keyword>
<keyword evidence="6" id="KW-0963">Cytoplasm</keyword>
<comment type="subcellular location">
    <subcellularLocation>
        <location evidence="2">Cytoplasm</location>
    </subcellularLocation>
</comment>
<comment type="catalytic activity">
    <reaction evidence="17">
        <text>L-seryl-[protein] + ATP = O-phospho-L-seryl-[protein] + ADP + H(+)</text>
        <dbReference type="Rhea" id="RHEA:17989"/>
        <dbReference type="Rhea" id="RHEA-COMP:9863"/>
        <dbReference type="Rhea" id="RHEA-COMP:11604"/>
        <dbReference type="ChEBI" id="CHEBI:15378"/>
        <dbReference type="ChEBI" id="CHEBI:29999"/>
        <dbReference type="ChEBI" id="CHEBI:30616"/>
        <dbReference type="ChEBI" id="CHEBI:83421"/>
        <dbReference type="ChEBI" id="CHEBI:456216"/>
        <dbReference type="EC" id="2.7.11.1"/>
    </reaction>
</comment>
<keyword evidence="8" id="KW-0723">Serine/threonine-protein kinase</keyword>
<sequence>MALVNSDAEEDWSDSDFDDASDSEEWEGRMNVAMSNSVTTAIRDSIRDTAIGKIRNTEKADRATVEQAIDPRTRMVLFKMLNRGVFNNINGCISTGKEANVYHATKTDGQELAIKVYKTFVLVFKDRDRYVQGDYCFRHGYCKHNPRKMVKTWAEKEMRNLLRVRAAGIRCPAPLLLRLHVLVMEFIGKGGWAAPRLKDAALSDDKLHESYFEIITTMRTLYQTCKLVHGDLSEYNILYFEGHLYIIDVSQSVDLDHPSALDFLKEDCLHVSAQQKILENGGAVPNDDEITPTVMVQTLDYVKQCEADIVNMTIMQRSSSGYEPTADKLYDQPLLGFVRTKNTIPEKEQGQPAGNNIVEVEEDESESCSSSDEDDSWHEDDPKVGWAGAPLIKINFLTIFKICFMFPGNDLHWRFYYVDRQ</sequence>
<evidence type="ECO:0000256" key="13">
    <source>
        <dbReference type="ARBA" id="ARBA00022801"/>
    </source>
</evidence>